<sequence>MFSGTSRPIILSASARLFHIIRDTHRRGHSAISTHASFPATLLRLNAGSTFKPFWFERQGRRNELSINDQLEQSPDNHENADVWTNCLDLASNRATLMPNTFMMQEIIRTAADNYFEDKENGMPVERPFIFTIPKGTILPTTLVLLRETPSQFSLQPALRVSPNDLDNILHEFYSKNADKQDAYEWLMDHKYEDAIAPENEEKWMAR</sequence>
<organism evidence="2 3">
    <name type="scientific">Bimuria novae-zelandiae CBS 107.79</name>
    <dbReference type="NCBI Taxonomy" id="1447943"/>
    <lineage>
        <taxon>Eukaryota</taxon>
        <taxon>Fungi</taxon>
        <taxon>Dikarya</taxon>
        <taxon>Ascomycota</taxon>
        <taxon>Pezizomycotina</taxon>
        <taxon>Dothideomycetes</taxon>
        <taxon>Pleosporomycetidae</taxon>
        <taxon>Pleosporales</taxon>
        <taxon>Massarineae</taxon>
        <taxon>Didymosphaeriaceae</taxon>
        <taxon>Bimuria</taxon>
    </lineage>
</organism>
<proteinExistence type="predicted"/>
<dbReference type="Proteomes" id="UP000800036">
    <property type="component" value="Unassembled WGS sequence"/>
</dbReference>
<accession>A0A6A5UML5</accession>
<dbReference type="AlphaFoldDB" id="A0A6A5UML5"/>
<protein>
    <recommendedName>
        <fullName evidence="1">Tse2 ADP-ribosyltransferase toxin domain-containing protein</fullName>
    </recommendedName>
</protein>
<dbReference type="OrthoDB" id="10266325at2759"/>
<dbReference type="InterPro" id="IPR041018">
    <property type="entry name" value="ADPRTs_Tse2"/>
</dbReference>
<evidence type="ECO:0000313" key="3">
    <source>
        <dbReference type="Proteomes" id="UP000800036"/>
    </source>
</evidence>
<name>A0A6A5UML5_9PLEO</name>
<evidence type="ECO:0000313" key="2">
    <source>
        <dbReference type="EMBL" id="KAF1965914.1"/>
    </source>
</evidence>
<dbReference type="Pfam" id="PF18648">
    <property type="entry name" value="ADPRTs_Tse2"/>
    <property type="match status" value="1"/>
</dbReference>
<feature type="domain" description="Tse2 ADP-ribosyltransferase toxin" evidence="1">
    <location>
        <begin position="40"/>
        <end position="186"/>
    </location>
</feature>
<keyword evidence="3" id="KW-1185">Reference proteome</keyword>
<evidence type="ECO:0000259" key="1">
    <source>
        <dbReference type="Pfam" id="PF18648"/>
    </source>
</evidence>
<dbReference type="EMBL" id="ML976753">
    <property type="protein sequence ID" value="KAF1965914.1"/>
    <property type="molecule type" value="Genomic_DNA"/>
</dbReference>
<gene>
    <name evidence="2" type="ORF">BU23DRAFT_488053</name>
</gene>
<reference evidence="2" key="1">
    <citation type="journal article" date="2020" name="Stud. Mycol.">
        <title>101 Dothideomycetes genomes: a test case for predicting lifestyles and emergence of pathogens.</title>
        <authorList>
            <person name="Haridas S."/>
            <person name="Albert R."/>
            <person name="Binder M."/>
            <person name="Bloem J."/>
            <person name="Labutti K."/>
            <person name="Salamov A."/>
            <person name="Andreopoulos B."/>
            <person name="Baker S."/>
            <person name="Barry K."/>
            <person name="Bills G."/>
            <person name="Bluhm B."/>
            <person name="Cannon C."/>
            <person name="Castanera R."/>
            <person name="Culley D."/>
            <person name="Daum C."/>
            <person name="Ezra D."/>
            <person name="Gonzalez J."/>
            <person name="Henrissat B."/>
            <person name="Kuo A."/>
            <person name="Liang C."/>
            <person name="Lipzen A."/>
            <person name="Lutzoni F."/>
            <person name="Magnuson J."/>
            <person name="Mondo S."/>
            <person name="Nolan M."/>
            <person name="Ohm R."/>
            <person name="Pangilinan J."/>
            <person name="Park H.-J."/>
            <person name="Ramirez L."/>
            <person name="Alfaro M."/>
            <person name="Sun H."/>
            <person name="Tritt A."/>
            <person name="Yoshinaga Y."/>
            <person name="Zwiers L.-H."/>
            <person name="Turgeon B."/>
            <person name="Goodwin S."/>
            <person name="Spatafora J."/>
            <person name="Crous P."/>
            <person name="Grigoriev I."/>
        </authorList>
    </citation>
    <scope>NUCLEOTIDE SEQUENCE</scope>
    <source>
        <strain evidence="2">CBS 107.79</strain>
    </source>
</reference>